<dbReference type="SUPFAM" id="SSF47473">
    <property type="entry name" value="EF-hand"/>
    <property type="match status" value="2"/>
</dbReference>
<evidence type="ECO:0000259" key="3">
    <source>
        <dbReference type="Pfam" id="PF17958"/>
    </source>
</evidence>
<gene>
    <name evidence="4" type="ORF">PCOR1329_LOCUS39416</name>
</gene>
<dbReference type="Gene3D" id="1.10.238.220">
    <property type="match status" value="1"/>
</dbReference>
<evidence type="ECO:0000256" key="2">
    <source>
        <dbReference type="SAM" id="MobiDB-lite"/>
    </source>
</evidence>
<feature type="non-terminal residue" evidence="4">
    <location>
        <position position="417"/>
    </location>
</feature>
<dbReference type="PANTHER" id="PTHR14095">
    <property type="entry name" value="PHOSPHATASE 2A REGULATORY SUBUNIT-RELATED"/>
    <property type="match status" value="1"/>
</dbReference>
<dbReference type="InterPro" id="IPR041534">
    <property type="entry name" value="EF-hand_13"/>
</dbReference>
<keyword evidence="5" id="KW-1185">Reference proteome</keyword>
<dbReference type="EMBL" id="CAUYUJ010014759">
    <property type="protein sequence ID" value="CAK0845703.1"/>
    <property type="molecule type" value="Genomic_DNA"/>
</dbReference>
<feature type="domain" description="PP2A regulatory subunit B'' EF-hand" evidence="3">
    <location>
        <begin position="249"/>
        <end position="321"/>
    </location>
</feature>
<dbReference type="Proteomes" id="UP001189429">
    <property type="component" value="Unassembled WGS sequence"/>
</dbReference>
<keyword evidence="1" id="KW-0479">Metal-binding</keyword>
<accession>A0ABN9TIN4</accession>
<feature type="compositionally biased region" description="Low complexity" evidence="2">
    <location>
        <begin position="82"/>
        <end position="101"/>
    </location>
</feature>
<dbReference type="Gene3D" id="1.10.238.10">
    <property type="entry name" value="EF-hand"/>
    <property type="match status" value="1"/>
</dbReference>
<reference evidence="4" key="1">
    <citation type="submission" date="2023-10" db="EMBL/GenBank/DDBJ databases">
        <authorList>
            <person name="Chen Y."/>
            <person name="Shah S."/>
            <person name="Dougan E. K."/>
            <person name="Thang M."/>
            <person name="Chan C."/>
        </authorList>
    </citation>
    <scope>NUCLEOTIDE SEQUENCE [LARGE SCALE GENOMIC DNA]</scope>
</reference>
<evidence type="ECO:0000256" key="1">
    <source>
        <dbReference type="ARBA" id="ARBA00022723"/>
    </source>
</evidence>
<protein>
    <recommendedName>
        <fullName evidence="3">PP2A regulatory subunit B'' EF-hand domain-containing protein</fullName>
    </recommendedName>
</protein>
<feature type="compositionally biased region" description="Basic and acidic residues" evidence="2">
    <location>
        <begin position="1"/>
        <end position="21"/>
    </location>
</feature>
<dbReference type="InterPro" id="IPR011992">
    <property type="entry name" value="EF-hand-dom_pair"/>
</dbReference>
<proteinExistence type="predicted"/>
<feature type="region of interest" description="Disordered" evidence="2">
    <location>
        <begin position="1"/>
        <end position="127"/>
    </location>
</feature>
<dbReference type="Pfam" id="PF17958">
    <property type="entry name" value="EF-hand_13"/>
    <property type="match status" value="1"/>
</dbReference>
<name>A0ABN9TIN4_9DINO</name>
<organism evidence="4 5">
    <name type="scientific">Prorocentrum cordatum</name>
    <dbReference type="NCBI Taxonomy" id="2364126"/>
    <lineage>
        <taxon>Eukaryota</taxon>
        <taxon>Sar</taxon>
        <taxon>Alveolata</taxon>
        <taxon>Dinophyceae</taxon>
        <taxon>Prorocentrales</taxon>
        <taxon>Prorocentraceae</taxon>
        <taxon>Prorocentrum</taxon>
    </lineage>
</organism>
<sequence length="417" mass="46330">MEDAERTRTEAKRKWKEESGTKAKALSGTGEVSSKAEGPVPSPHFSTLRGSPSGRPSPPGSPARGLLREQASPDAPVGSEWSGSAGSQPSPASPGSRGQAAVANEVPASAPRKSLKEGGEKLSSTLSATAPALSGSKVIPRFWTPKLQVPPDSLPAAAREKIHTHFAKQAITDGIRTHQQLEPIVTEVFRLSKYFVVPIFHKIKVFYDIGDASQKTKASLLAPSPVPITEQMLIGWCSGKICPDDPVLSFFYIVKKEHNDWIEREDFTIFLTAILLTHPGLEFLRETQEFQDRYADTVISRIFFVYDRKGVGRIYLMALRRYKPYVTDTWQQLAENDDIKMVREYFSYEQFYVIYCTFWELDSDHDFLLDKDDLLKYDGHALSRRTVDRIFSEIPTKCARAALARGGCAAPPCEGAT</sequence>
<evidence type="ECO:0000313" key="4">
    <source>
        <dbReference type="EMBL" id="CAK0845703.1"/>
    </source>
</evidence>
<dbReference type="PANTHER" id="PTHR14095:SF0">
    <property type="entry name" value="MIP22305P"/>
    <property type="match status" value="1"/>
</dbReference>
<evidence type="ECO:0000313" key="5">
    <source>
        <dbReference type="Proteomes" id="UP001189429"/>
    </source>
</evidence>
<comment type="caution">
    <text evidence="4">The sequence shown here is derived from an EMBL/GenBank/DDBJ whole genome shotgun (WGS) entry which is preliminary data.</text>
</comment>